<dbReference type="FunFam" id="3.30.70.260:FF:000030">
    <property type="entry name" value="Homoserine dehydrogenase"/>
    <property type="match status" value="1"/>
</dbReference>
<evidence type="ECO:0000256" key="9">
    <source>
        <dbReference type="ARBA" id="ARBA00023002"/>
    </source>
</evidence>
<dbReference type="UniPathway" id="UPA00050">
    <property type="reaction ID" value="UER00063"/>
</dbReference>
<feature type="binding site" evidence="12">
    <location>
        <position position="105"/>
    </location>
    <ligand>
        <name>NADPH</name>
        <dbReference type="ChEBI" id="CHEBI:57783"/>
    </ligand>
</feature>
<dbReference type="InterPro" id="IPR036291">
    <property type="entry name" value="NAD(P)-bd_dom_sf"/>
</dbReference>
<dbReference type="AlphaFoldDB" id="A0A5C5WT06"/>
<keyword evidence="7 13" id="KW-0791">Threonine biosynthesis</keyword>
<dbReference type="EC" id="1.1.1.3" evidence="4 13"/>
<feature type="domain" description="ACT" evidence="15">
    <location>
        <begin position="353"/>
        <end position="437"/>
    </location>
</feature>
<dbReference type="FunFam" id="3.30.360.10:FF:000005">
    <property type="entry name" value="Homoserine dehydrogenase"/>
    <property type="match status" value="1"/>
</dbReference>
<feature type="binding site" evidence="12">
    <location>
        <position position="190"/>
    </location>
    <ligand>
        <name>L-homoserine</name>
        <dbReference type="ChEBI" id="CHEBI:57476"/>
    </ligand>
</feature>
<comment type="caution">
    <text evidence="16">The sequence shown here is derived from an EMBL/GenBank/DDBJ whole genome shotgun (WGS) entry which is preliminary data.</text>
</comment>
<protein>
    <recommendedName>
        <fullName evidence="5 13">Homoserine dehydrogenase</fullName>
        <ecNumber evidence="4 13">1.1.1.3</ecNumber>
    </recommendedName>
</protein>
<keyword evidence="17" id="KW-1185">Reference proteome</keyword>
<comment type="similarity">
    <text evidence="3 14">Belongs to the homoserine dehydrogenase family.</text>
</comment>
<comment type="pathway">
    <text evidence="2 13">Amino-acid biosynthesis; L-methionine biosynthesis via de novo pathway; L-homoserine from L-aspartate: step 3/3.</text>
</comment>
<dbReference type="GO" id="GO:0050661">
    <property type="term" value="F:NADP binding"/>
    <property type="evidence" value="ECO:0007669"/>
    <property type="project" value="InterPro"/>
</dbReference>
<dbReference type="NCBIfam" id="NF004976">
    <property type="entry name" value="PRK06349.1"/>
    <property type="match status" value="1"/>
</dbReference>
<dbReference type="PANTHER" id="PTHR43331:SF1">
    <property type="entry name" value="HOMOSERINE DEHYDROGENASE"/>
    <property type="match status" value="1"/>
</dbReference>
<evidence type="ECO:0000259" key="15">
    <source>
        <dbReference type="PROSITE" id="PS51671"/>
    </source>
</evidence>
<accession>A0A5C5WT06</accession>
<dbReference type="Gene3D" id="3.40.50.720">
    <property type="entry name" value="NAD(P)-binding Rossmann-like Domain"/>
    <property type="match status" value="1"/>
</dbReference>
<evidence type="ECO:0000256" key="4">
    <source>
        <dbReference type="ARBA" id="ARBA00013213"/>
    </source>
</evidence>
<dbReference type="CDD" id="cd04881">
    <property type="entry name" value="ACT_HSDH-Hom"/>
    <property type="match status" value="1"/>
</dbReference>
<name>A0A5C5WT06_9BACT</name>
<evidence type="ECO:0000256" key="8">
    <source>
        <dbReference type="ARBA" id="ARBA00022857"/>
    </source>
</evidence>
<dbReference type="Pfam" id="PF00742">
    <property type="entry name" value="Homoserine_dh"/>
    <property type="match status" value="1"/>
</dbReference>
<dbReference type="InterPro" id="IPR045865">
    <property type="entry name" value="ACT-like_dom_sf"/>
</dbReference>
<dbReference type="InterPro" id="IPR001342">
    <property type="entry name" value="HDH_cat"/>
</dbReference>
<dbReference type="InterPro" id="IPR002912">
    <property type="entry name" value="ACT_dom"/>
</dbReference>
<evidence type="ECO:0000256" key="11">
    <source>
        <dbReference type="PIRSR" id="PIRSR000098-1"/>
    </source>
</evidence>
<evidence type="ECO:0000256" key="5">
    <source>
        <dbReference type="ARBA" id="ARBA00013376"/>
    </source>
</evidence>
<evidence type="ECO:0000256" key="14">
    <source>
        <dbReference type="RuleBase" id="RU004171"/>
    </source>
</evidence>
<keyword evidence="6 13" id="KW-0028">Amino-acid biosynthesis</keyword>
<dbReference type="Pfam" id="PF03447">
    <property type="entry name" value="NAD_binding_3"/>
    <property type="match status" value="1"/>
</dbReference>
<feature type="active site" description="Proton donor" evidence="11">
    <location>
        <position position="205"/>
    </location>
</feature>
<dbReference type="GO" id="GO:0009088">
    <property type="term" value="P:threonine biosynthetic process"/>
    <property type="evidence" value="ECO:0007669"/>
    <property type="project" value="UniProtKB-UniPathway"/>
</dbReference>
<dbReference type="EMBL" id="SJPI01000001">
    <property type="protein sequence ID" value="TWT53648.1"/>
    <property type="molecule type" value="Genomic_DNA"/>
</dbReference>
<dbReference type="PROSITE" id="PS01042">
    <property type="entry name" value="HOMOSER_DHGENASE"/>
    <property type="match status" value="1"/>
</dbReference>
<evidence type="ECO:0000313" key="16">
    <source>
        <dbReference type="EMBL" id="TWT53648.1"/>
    </source>
</evidence>
<evidence type="ECO:0000256" key="12">
    <source>
        <dbReference type="PIRSR" id="PIRSR000098-2"/>
    </source>
</evidence>
<keyword evidence="10 13" id="KW-0486">Methionine biosynthesis</keyword>
<evidence type="ECO:0000256" key="13">
    <source>
        <dbReference type="RuleBase" id="RU000579"/>
    </source>
</evidence>
<dbReference type="PROSITE" id="PS51671">
    <property type="entry name" value="ACT"/>
    <property type="match status" value="1"/>
</dbReference>
<dbReference type="SUPFAM" id="SSF55347">
    <property type="entry name" value="Glyceraldehyde-3-phosphate dehydrogenase-like, C-terminal domain"/>
    <property type="match status" value="1"/>
</dbReference>
<dbReference type="SUPFAM" id="SSF51735">
    <property type="entry name" value="NAD(P)-binding Rossmann-fold domains"/>
    <property type="match status" value="1"/>
</dbReference>
<dbReference type="UniPathway" id="UPA00051">
    <property type="reaction ID" value="UER00465"/>
</dbReference>
<dbReference type="Gene3D" id="3.30.70.260">
    <property type="match status" value="1"/>
</dbReference>
<evidence type="ECO:0000256" key="10">
    <source>
        <dbReference type="ARBA" id="ARBA00023167"/>
    </source>
</evidence>
<dbReference type="PANTHER" id="PTHR43331">
    <property type="entry name" value="HOMOSERINE DEHYDROGENASE"/>
    <property type="match status" value="1"/>
</dbReference>
<dbReference type="PIRSF" id="PIRSF000098">
    <property type="entry name" value="Homoser_dehydrog"/>
    <property type="match status" value="1"/>
</dbReference>
<organism evidence="16 17">
    <name type="scientific">Rubripirellula amarantea</name>
    <dbReference type="NCBI Taxonomy" id="2527999"/>
    <lineage>
        <taxon>Bacteria</taxon>
        <taxon>Pseudomonadati</taxon>
        <taxon>Planctomycetota</taxon>
        <taxon>Planctomycetia</taxon>
        <taxon>Pirellulales</taxon>
        <taxon>Pirellulaceae</taxon>
        <taxon>Rubripirellula</taxon>
    </lineage>
</organism>
<sequence length="440" mass="46676">MEKTNVAIVGMGTVGSGVARLLLDHGDRTSRHAGRTLWLKKAVVRDLAKPRDVELPDGVVTDSIADVINDPEIAVVAQLIGGLEPARTIMLDLMEAGKDIVTANKALLAQHGPELFTRARELGRTIAFEASVAGGIPIIANISQCLSANQILSLEGILNGTSNFIVSQMDEKGASYDDVLKKAQDLGYAEADPTMDVDGTDAAQKLAILAHLAFGATVDWSDIPREGIDGLSSLDLAYSRKLGYRIKLLAVANLAEDGLELSVGPTLVKCGTPLAEVRDAFNAIRVIGDAVGPVFYHGLGAGQMPTASAVTADIIDTAVGRTRLTFETLEYFSVDQPPRVKLRDVDTLQGRYYFRLTVANHPGTLAAITKALAEDSISIASVIQHEPENADVEGQDAADETVPLVVMTHAASEGAARSATEKIESLPCVTGPVVRLRVKQ</sequence>
<feature type="binding site" evidence="12">
    <location>
        <begin position="9"/>
        <end position="16"/>
    </location>
    <ligand>
        <name>NADP(+)</name>
        <dbReference type="ChEBI" id="CHEBI:58349"/>
    </ligand>
</feature>
<dbReference type="GO" id="GO:0009086">
    <property type="term" value="P:methionine biosynthetic process"/>
    <property type="evidence" value="ECO:0007669"/>
    <property type="project" value="UniProtKB-KW"/>
</dbReference>
<evidence type="ECO:0000256" key="6">
    <source>
        <dbReference type="ARBA" id="ARBA00022605"/>
    </source>
</evidence>
<reference evidence="16 17" key="1">
    <citation type="submission" date="2019-02" db="EMBL/GenBank/DDBJ databases">
        <title>Deep-cultivation of Planctomycetes and their phenomic and genomic characterization uncovers novel biology.</title>
        <authorList>
            <person name="Wiegand S."/>
            <person name="Jogler M."/>
            <person name="Boedeker C."/>
            <person name="Pinto D."/>
            <person name="Vollmers J."/>
            <person name="Rivas-Marin E."/>
            <person name="Kohn T."/>
            <person name="Peeters S.H."/>
            <person name="Heuer A."/>
            <person name="Rast P."/>
            <person name="Oberbeckmann S."/>
            <person name="Bunk B."/>
            <person name="Jeske O."/>
            <person name="Meyerdierks A."/>
            <person name="Storesund J.E."/>
            <person name="Kallscheuer N."/>
            <person name="Luecker S."/>
            <person name="Lage O.M."/>
            <person name="Pohl T."/>
            <person name="Merkel B.J."/>
            <person name="Hornburger P."/>
            <person name="Mueller R.-W."/>
            <person name="Bruemmer F."/>
            <person name="Labrenz M."/>
            <person name="Spormann A.M."/>
            <person name="Op Den Camp H."/>
            <person name="Overmann J."/>
            <person name="Amann R."/>
            <person name="Jetten M.S.M."/>
            <person name="Mascher T."/>
            <person name="Medema M.H."/>
            <person name="Devos D.P."/>
            <person name="Kaster A.-K."/>
            <person name="Ovreas L."/>
            <person name="Rohde M."/>
            <person name="Galperin M.Y."/>
            <person name="Jogler C."/>
        </authorList>
    </citation>
    <scope>NUCLEOTIDE SEQUENCE [LARGE SCALE GENOMIC DNA]</scope>
    <source>
        <strain evidence="16 17">Pla22</strain>
    </source>
</reference>
<dbReference type="RefSeq" id="WP_146513826.1">
    <property type="nucleotide sequence ID" value="NZ_SJPI01000001.1"/>
</dbReference>
<dbReference type="OrthoDB" id="9808167at2"/>
<dbReference type="Gene3D" id="3.30.360.10">
    <property type="entry name" value="Dihydrodipicolinate Reductase, domain 2"/>
    <property type="match status" value="1"/>
</dbReference>
<dbReference type="InterPro" id="IPR005106">
    <property type="entry name" value="Asp/hSer_DH_NAD-bd"/>
</dbReference>
<comment type="pathway">
    <text evidence="1 13">Amino-acid biosynthesis; L-threonine biosynthesis; L-threonine from L-aspartate: step 3/5.</text>
</comment>
<dbReference type="InterPro" id="IPR016204">
    <property type="entry name" value="HDH"/>
</dbReference>
<evidence type="ECO:0000256" key="1">
    <source>
        <dbReference type="ARBA" id="ARBA00005056"/>
    </source>
</evidence>
<comment type="catalytic activity">
    <reaction evidence="13">
        <text>L-homoserine + NADP(+) = L-aspartate 4-semialdehyde + NADPH + H(+)</text>
        <dbReference type="Rhea" id="RHEA:15761"/>
        <dbReference type="ChEBI" id="CHEBI:15378"/>
        <dbReference type="ChEBI" id="CHEBI:57476"/>
        <dbReference type="ChEBI" id="CHEBI:57783"/>
        <dbReference type="ChEBI" id="CHEBI:58349"/>
        <dbReference type="ChEBI" id="CHEBI:537519"/>
        <dbReference type="EC" id="1.1.1.3"/>
    </reaction>
</comment>
<dbReference type="Proteomes" id="UP000316598">
    <property type="component" value="Unassembled WGS sequence"/>
</dbReference>
<evidence type="ECO:0000256" key="2">
    <source>
        <dbReference type="ARBA" id="ARBA00005062"/>
    </source>
</evidence>
<keyword evidence="9 13" id="KW-0560">Oxidoreductase</keyword>
<proteinExistence type="inferred from homology"/>
<evidence type="ECO:0000256" key="7">
    <source>
        <dbReference type="ARBA" id="ARBA00022697"/>
    </source>
</evidence>
<evidence type="ECO:0000256" key="3">
    <source>
        <dbReference type="ARBA" id="ARBA00006753"/>
    </source>
</evidence>
<keyword evidence="8 12" id="KW-0521">NADP</keyword>
<gene>
    <name evidence="16" type="primary">hom</name>
    <name evidence="16" type="ORF">Pla22_12780</name>
</gene>
<dbReference type="GO" id="GO:0004412">
    <property type="term" value="F:homoserine dehydrogenase activity"/>
    <property type="evidence" value="ECO:0007669"/>
    <property type="project" value="UniProtKB-EC"/>
</dbReference>
<evidence type="ECO:0000313" key="17">
    <source>
        <dbReference type="Proteomes" id="UP000316598"/>
    </source>
</evidence>
<dbReference type="SUPFAM" id="SSF55021">
    <property type="entry name" value="ACT-like"/>
    <property type="match status" value="1"/>
</dbReference>
<dbReference type="InterPro" id="IPR019811">
    <property type="entry name" value="HDH_CS"/>
</dbReference>